<protein>
    <submittedName>
        <fullName evidence="3">Glycosyltransferase family 4 protein</fullName>
    </submittedName>
</protein>
<name>A0ABS2ZM99_9BACL</name>
<evidence type="ECO:0000259" key="2">
    <source>
        <dbReference type="Pfam" id="PF13477"/>
    </source>
</evidence>
<dbReference type="InterPro" id="IPR028098">
    <property type="entry name" value="Glyco_trans_4-like_N"/>
</dbReference>
<dbReference type="RefSeq" id="WP_205725065.1">
    <property type="nucleotide sequence ID" value="NZ_JAFHKR010000038.1"/>
</dbReference>
<dbReference type="Pfam" id="PF13477">
    <property type="entry name" value="Glyco_trans_4_2"/>
    <property type="match status" value="1"/>
</dbReference>
<reference evidence="3 4" key="1">
    <citation type="submission" date="2021-01" db="EMBL/GenBank/DDBJ databases">
        <title>Genome Sequencing of Type Strains.</title>
        <authorList>
            <person name="Lemaire J.F."/>
            <person name="Inderbitzin P."/>
            <person name="Collins S.B."/>
            <person name="Wespe N."/>
            <person name="Knight-Connoni V."/>
        </authorList>
    </citation>
    <scope>NUCLEOTIDE SEQUENCE [LARGE SCALE GENOMIC DNA]</scope>
    <source>
        <strain evidence="3 4">DSM 23009</strain>
    </source>
</reference>
<dbReference type="Pfam" id="PF00534">
    <property type="entry name" value="Glycos_transf_1"/>
    <property type="match status" value="1"/>
</dbReference>
<comment type="caution">
    <text evidence="3">The sequence shown here is derived from an EMBL/GenBank/DDBJ whole genome shotgun (WGS) entry which is preliminary data.</text>
</comment>
<keyword evidence="4" id="KW-1185">Reference proteome</keyword>
<dbReference type="Gene3D" id="3.40.50.2000">
    <property type="entry name" value="Glycogen Phosphorylase B"/>
    <property type="match status" value="2"/>
</dbReference>
<organism evidence="3 4">
    <name type="scientific">Fictibacillus nanhaiensis</name>
    <dbReference type="NCBI Taxonomy" id="742169"/>
    <lineage>
        <taxon>Bacteria</taxon>
        <taxon>Bacillati</taxon>
        <taxon>Bacillota</taxon>
        <taxon>Bacilli</taxon>
        <taxon>Bacillales</taxon>
        <taxon>Fictibacillaceae</taxon>
        <taxon>Fictibacillus</taxon>
    </lineage>
</organism>
<dbReference type="InterPro" id="IPR001296">
    <property type="entry name" value="Glyco_trans_1"/>
</dbReference>
<dbReference type="EMBL" id="JAFHKR010000038">
    <property type="protein sequence ID" value="MBN3554003.1"/>
    <property type="molecule type" value="Genomic_DNA"/>
</dbReference>
<evidence type="ECO:0000313" key="4">
    <source>
        <dbReference type="Proteomes" id="UP001296923"/>
    </source>
</evidence>
<evidence type="ECO:0000259" key="1">
    <source>
        <dbReference type="Pfam" id="PF00534"/>
    </source>
</evidence>
<dbReference type="CDD" id="cd03808">
    <property type="entry name" value="GT4_CapM-like"/>
    <property type="match status" value="1"/>
</dbReference>
<dbReference type="PANTHER" id="PTHR12526">
    <property type="entry name" value="GLYCOSYLTRANSFERASE"/>
    <property type="match status" value="1"/>
</dbReference>
<sequence length="370" mass="41980">MKKILIVSTVSRQFYLFEQGNIEVLNSLGYEVHTAANFSDANERLDVLNIKRHHFDIERNPFTLKNIKAYKQLKGLMKSENFDAVHCHSPMGGVLARLAAESIGISPVIYTAHGFHFYKGAPIINWLLYYPIEKVLSRYTDVLITINKEDYKSAQRFKAKNVIYIPGIGIESNRYSNIFVDKKNKLKELGITSDAYVILSVGELNENKNHEVIIKALSNIRYKNFIYLICGQGDRADYLMNLANSLGISNKVKLLGFRNDVIDLYKVADIFAFPSYREGLSVSLMEAMSAGLPVVCSSVRGNTDLIQDGQGGFLNKPTDIEGFGNSLDKLINNTEMRILMGEKNLQEIEKYDSNVVKEKMKMVYENKRIM</sequence>
<feature type="domain" description="Glycosyltransferase subfamily 4-like N-terminal" evidence="2">
    <location>
        <begin position="3"/>
        <end position="146"/>
    </location>
</feature>
<evidence type="ECO:0000313" key="3">
    <source>
        <dbReference type="EMBL" id="MBN3554003.1"/>
    </source>
</evidence>
<feature type="domain" description="Glycosyl transferase family 1" evidence="1">
    <location>
        <begin position="182"/>
        <end position="343"/>
    </location>
</feature>
<dbReference type="Proteomes" id="UP001296923">
    <property type="component" value="Unassembled WGS sequence"/>
</dbReference>
<accession>A0ABS2ZM99</accession>
<dbReference type="SUPFAM" id="SSF53756">
    <property type="entry name" value="UDP-Glycosyltransferase/glycogen phosphorylase"/>
    <property type="match status" value="1"/>
</dbReference>
<proteinExistence type="predicted"/>
<gene>
    <name evidence="3" type="ORF">JYA63_06990</name>
</gene>